<evidence type="ECO:0000313" key="8">
    <source>
        <dbReference type="Proteomes" id="UP000466848"/>
    </source>
</evidence>
<evidence type="ECO:0000259" key="6">
    <source>
        <dbReference type="PROSITE" id="PS50862"/>
    </source>
</evidence>
<dbReference type="PROSITE" id="PS50862">
    <property type="entry name" value="AA_TRNA_LIGASE_II"/>
    <property type="match status" value="1"/>
</dbReference>
<dbReference type="RefSeq" id="WP_163067413.1">
    <property type="nucleotide sequence ID" value="NZ_CP048649.1"/>
</dbReference>
<dbReference type="Gene3D" id="3.30.930.10">
    <property type="entry name" value="Bira Bifunctional Protein, Domain 2"/>
    <property type="match status" value="1"/>
</dbReference>
<evidence type="ECO:0000256" key="3">
    <source>
        <dbReference type="ARBA" id="ARBA00022840"/>
    </source>
</evidence>
<dbReference type="GO" id="GO:0004812">
    <property type="term" value="F:aminoacyl-tRNA ligase activity"/>
    <property type="evidence" value="ECO:0007669"/>
    <property type="project" value="UniProtKB-KW"/>
</dbReference>
<dbReference type="KEGG" id="abut:Ami103574_13120"/>
<keyword evidence="1 7" id="KW-0436">Ligase</keyword>
<dbReference type="GO" id="GO:0005524">
    <property type="term" value="F:ATP binding"/>
    <property type="evidence" value="ECO:0007669"/>
    <property type="project" value="UniProtKB-KW"/>
</dbReference>
<evidence type="ECO:0000256" key="1">
    <source>
        <dbReference type="ARBA" id="ARBA00022598"/>
    </source>
</evidence>
<dbReference type="AlphaFoldDB" id="A0A858BZJ7"/>
<dbReference type="InterPro" id="IPR045864">
    <property type="entry name" value="aa-tRNA-synth_II/BPL/LPL"/>
</dbReference>
<name>A0A858BZJ7_9FIRM</name>
<evidence type="ECO:0000256" key="5">
    <source>
        <dbReference type="ARBA" id="ARBA00023146"/>
    </source>
</evidence>
<dbReference type="InterPro" id="IPR023877">
    <property type="entry name" value="Pyrrolysyl-tRNA_ligase_C"/>
</dbReference>
<evidence type="ECO:0000256" key="2">
    <source>
        <dbReference type="ARBA" id="ARBA00022741"/>
    </source>
</evidence>
<dbReference type="NCBIfam" id="TIGR02367">
    <property type="entry name" value="PylS_Cterm"/>
    <property type="match status" value="1"/>
</dbReference>
<dbReference type="Pfam" id="PF01409">
    <property type="entry name" value="tRNA-synt_2d"/>
    <property type="match status" value="1"/>
</dbReference>
<keyword evidence="8" id="KW-1185">Reference proteome</keyword>
<evidence type="ECO:0000256" key="4">
    <source>
        <dbReference type="ARBA" id="ARBA00022917"/>
    </source>
</evidence>
<sequence length="280" mass="31616">MEYFTVTQKERIIELNGTADQLNKGFPTSVERDQAFQQLERDMVQQSRENIRELLQKRLVTKSADVGSRLAGWLKGEGFTRVETPTIISKQMLAQMSISEDHKLSEQVFWLDSKKCLRPMLAPNLYVVMRELKRITNGPVKIFELGSCFRKESQGAQHMNEFTMLNCVELALVKDGEQLDELKRLAHAAMATLGVAQENYELAVEESTVYGSTIDIEINGLEVASGSYGPHFLDGQWGVFDTWVGIGFGIERLTMALEQSKTIKRYGKSIAFIDGQPLNI</sequence>
<reference evidence="7 8" key="1">
    <citation type="submission" date="2020-02" db="EMBL/GenBank/DDBJ databases">
        <authorList>
            <person name="Kim Y.B."/>
            <person name="Roh S.W."/>
        </authorList>
    </citation>
    <scope>NUCLEOTIDE SEQUENCE [LARGE SCALE GENOMIC DNA]</scope>
    <source>
        <strain evidence="7 8">DSM 103574</strain>
    </source>
</reference>
<feature type="domain" description="Aminoacyl-transfer RNA synthetases class-II family profile" evidence="6">
    <location>
        <begin position="74"/>
        <end position="277"/>
    </location>
</feature>
<dbReference type="GO" id="GO:0140096">
    <property type="term" value="F:catalytic activity, acting on a protein"/>
    <property type="evidence" value="ECO:0007669"/>
    <property type="project" value="UniProtKB-ARBA"/>
</dbReference>
<dbReference type="InterPro" id="IPR006195">
    <property type="entry name" value="aa-tRNA-synth_II"/>
</dbReference>
<keyword evidence="3" id="KW-0067">ATP-binding</keyword>
<keyword evidence="2" id="KW-0547">Nucleotide-binding</keyword>
<keyword evidence="4" id="KW-0648">Protein biosynthesis</keyword>
<gene>
    <name evidence="7" type="ORF">Ami103574_13120</name>
</gene>
<organism evidence="7 8">
    <name type="scientific">Aminipila butyrica</name>
    <dbReference type="NCBI Taxonomy" id="433296"/>
    <lineage>
        <taxon>Bacteria</taxon>
        <taxon>Bacillati</taxon>
        <taxon>Bacillota</taxon>
        <taxon>Clostridia</taxon>
        <taxon>Peptostreptococcales</taxon>
        <taxon>Anaerovoracaceae</taxon>
        <taxon>Aminipila</taxon>
    </lineage>
</organism>
<keyword evidence="5" id="KW-0030">Aminoacyl-tRNA synthetase</keyword>
<dbReference type="Gene3D" id="1.10.287.540">
    <property type="entry name" value="Helix hairpin bin"/>
    <property type="match status" value="1"/>
</dbReference>
<accession>A0A858BZJ7</accession>
<proteinExistence type="predicted"/>
<dbReference type="SUPFAM" id="SSF55681">
    <property type="entry name" value="Class II aaRS and biotin synthetases"/>
    <property type="match status" value="1"/>
</dbReference>
<dbReference type="GO" id="GO:0016740">
    <property type="term" value="F:transferase activity"/>
    <property type="evidence" value="ECO:0007669"/>
    <property type="project" value="UniProtKB-ARBA"/>
</dbReference>
<dbReference type="GO" id="GO:0043039">
    <property type="term" value="P:tRNA aminoacylation"/>
    <property type="evidence" value="ECO:0007669"/>
    <property type="project" value="InterPro"/>
</dbReference>
<dbReference type="Proteomes" id="UP000466848">
    <property type="component" value="Chromosome"/>
</dbReference>
<dbReference type="EMBL" id="CP048649">
    <property type="protein sequence ID" value="QIB70174.1"/>
    <property type="molecule type" value="Genomic_DNA"/>
</dbReference>
<protein>
    <submittedName>
        <fullName evidence="7">Pyrrolysine--tRNA(Pyl) ligase large subunit</fullName>
    </submittedName>
</protein>
<dbReference type="GO" id="GO:0006412">
    <property type="term" value="P:translation"/>
    <property type="evidence" value="ECO:0007669"/>
    <property type="project" value="UniProtKB-KW"/>
</dbReference>
<dbReference type="GO" id="GO:0000049">
    <property type="term" value="F:tRNA binding"/>
    <property type="evidence" value="ECO:0007669"/>
    <property type="project" value="InterPro"/>
</dbReference>
<dbReference type="InterPro" id="IPR002319">
    <property type="entry name" value="Phenylalanyl-tRNA_Synthase"/>
</dbReference>
<evidence type="ECO:0000313" key="7">
    <source>
        <dbReference type="EMBL" id="QIB70174.1"/>
    </source>
</evidence>